<evidence type="ECO:0000256" key="1">
    <source>
        <dbReference type="SAM" id="MobiDB-lite"/>
    </source>
</evidence>
<protein>
    <submittedName>
        <fullName evidence="2">Uncharacterized protein</fullName>
    </submittedName>
</protein>
<proteinExistence type="predicted"/>
<evidence type="ECO:0000313" key="2">
    <source>
        <dbReference type="EMBL" id="KAK0462678.1"/>
    </source>
</evidence>
<organism evidence="2 3">
    <name type="scientific">Armillaria novae-zelandiae</name>
    <dbReference type="NCBI Taxonomy" id="153914"/>
    <lineage>
        <taxon>Eukaryota</taxon>
        <taxon>Fungi</taxon>
        <taxon>Dikarya</taxon>
        <taxon>Basidiomycota</taxon>
        <taxon>Agaricomycotina</taxon>
        <taxon>Agaricomycetes</taxon>
        <taxon>Agaricomycetidae</taxon>
        <taxon>Agaricales</taxon>
        <taxon>Marasmiineae</taxon>
        <taxon>Physalacriaceae</taxon>
        <taxon>Armillaria</taxon>
    </lineage>
</organism>
<sequence>MLIPPSIPAPGPPDISNTSRPSRQRKPPRPKEVTTLSGSDKEQGPPAWIMDCKGLLGDCSFGDAWLNLVQKWHQLELDIWNSGSSVVGKLLSKSRPRVMTVWLDGPRSFEQGPSIAKPSQFADETVGWWNQLNPAWRRSTSGLPKADYSKSLMVLRKGGQHGLVTVIFALYWWRWFSTASDTVWSCMVDDVEKVIDSIICADSLSTSKGGQKRSNSDGDPDGNGKRIKV</sequence>
<feature type="compositionally biased region" description="Pro residues" evidence="1">
    <location>
        <begin position="1"/>
        <end position="13"/>
    </location>
</feature>
<feature type="region of interest" description="Disordered" evidence="1">
    <location>
        <begin position="205"/>
        <end position="229"/>
    </location>
</feature>
<feature type="region of interest" description="Disordered" evidence="1">
    <location>
        <begin position="1"/>
        <end position="45"/>
    </location>
</feature>
<name>A0AA39NBN9_9AGAR</name>
<gene>
    <name evidence="2" type="ORF">IW261DRAFT_1348330</name>
</gene>
<dbReference type="AlphaFoldDB" id="A0AA39NBN9"/>
<evidence type="ECO:0000313" key="3">
    <source>
        <dbReference type="Proteomes" id="UP001175227"/>
    </source>
</evidence>
<accession>A0AA39NBN9</accession>
<dbReference type="Proteomes" id="UP001175227">
    <property type="component" value="Unassembled WGS sequence"/>
</dbReference>
<dbReference type="EMBL" id="JAUEPR010000127">
    <property type="protein sequence ID" value="KAK0462678.1"/>
    <property type="molecule type" value="Genomic_DNA"/>
</dbReference>
<keyword evidence="3" id="KW-1185">Reference proteome</keyword>
<comment type="caution">
    <text evidence="2">The sequence shown here is derived from an EMBL/GenBank/DDBJ whole genome shotgun (WGS) entry which is preliminary data.</text>
</comment>
<reference evidence="2" key="1">
    <citation type="submission" date="2023-06" db="EMBL/GenBank/DDBJ databases">
        <authorList>
            <consortium name="Lawrence Berkeley National Laboratory"/>
            <person name="Ahrendt S."/>
            <person name="Sahu N."/>
            <person name="Indic B."/>
            <person name="Wong-Bajracharya J."/>
            <person name="Merenyi Z."/>
            <person name="Ke H.-M."/>
            <person name="Monk M."/>
            <person name="Kocsube S."/>
            <person name="Drula E."/>
            <person name="Lipzen A."/>
            <person name="Balint B."/>
            <person name="Henrissat B."/>
            <person name="Andreopoulos B."/>
            <person name="Martin F.M."/>
            <person name="Harder C.B."/>
            <person name="Rigling D."/>
            <person name="Ford K.L."/>
            <person name="Foster G.D."/>
            <person name="Pangilinan J."/>
            <person name="Papanicolaou A."/>
            <person name="Barry K."/>
            <person name="LaButti K."/>
            <person name="Viragh M."/>
            <person name="Koriabine M."/>
            <person name="Yan M."/>
            <person name="Riley R."/>
            <person name="Champramary S."/>
            <person name="Plett K.L."/>
            <person name="Tsai I.J."/>
            <person name="Slot J."/>
            <person name="Sipos G."/>
            <person name="Plett J."/>
            <person name="Nagy L.G."/>
            <person name="Grigoriev I.V."/>
        </authorList>
    </citation>
    <scope>NUCLEOTIDE SEQUENCE</scope>
    <source>
        <strain evidence="2">ICMP 16352</strain>
    </source>
</reference>